<comment type="caution">
    <text evidence="3">The sequence shown here is derived from an EMBL/GenBank/DDBJ whole genome shotgun (WGS) entry which is preliminary data.</text>
</comment>
<name>A0A7W7V7Y5_9ACTN</name>
<reference evidence="3 4" key="1">
    <citation type="submission" date="2020-08" db="EMBL/GenBank/DDBJ databases">
        <title>Genomic Encyclopedia of Type Strains, Phase III (KMG-III): the genomes of soil and plant-associated and newly described type strains.</title>
        <authorList>
            <person name="Whitman W."/>
        </authorList>
    </citation>
    <scope>NUCLEOTIDE SEQUENCE [LARGE SCALE GENOMIC DNA]</scope>
    <source>
        <strain evidence="3 4">CECT 3273</strain>
    </source>
</reference>
<dbReference type="Proteomes" id="UP000579523">
    <property type="component" value="Unassembled WGS sequence"/>
</dbReference>
<evidence type="ECO:0000313" key="3">
    <source>
        <dbReference type="EMBL" id="MBB4900793.1"/>
    </source>
</evidence>
<feature type="region of interest" description="Disordered" evidence="1">
    <location>
        <begin position="57"/>
        <end position="81"/>
    </location>
</feature>
<evidence type="ECO:0000259" key="2">
    <source>
        <dbReference type="Pfam" id="PF13193"/>
    </source>
</evidence>
<dbReference type="InterPro" id="IPR025110">
    <property type="entry name" value="AMP-bd_C"/>
</dbReference>
<dbReference type="EMBL" id="JACHJI010000008">
    <property type="protein sequence ID" value="MBB4900793.1"/>
    <property type="molecule type" value="Genomic_DNA"/>
</dbReference>
<evidence type="ECO:0000313" key="4">
    <source>
        <dbReference type="Proteomes" id="UP000579523"/>
    </source>
</evidence>
<dbReference type="GO" id="GO:0016874">
    <property type="term" value="F:ligase activity"/>
    <property type="evidence" value="ECO:0007669"/>
    <property type="project" value="UniProtKB-KW"/>
</dbReference>
<evidence type="ECO:0000256" key="1">
    <source>
        <dbReference type="SAM" id="MobiDB-lite"/>
    </source>
</evidence>
<proteinExistence type="predicted"/>
<dbReference type="Pfam" id="PF13193">
    <property type="entry name" value="AMP-binding_C"/>
    <property type="match status" value="1"/>
</dbReference>
<keyword evidence="4" id="KW-1185">Reference proteome</keyword>
<dbReference type="Gene3D" id="3.30.300.30">
    <property type="match status" value="1"/>
</dbReference>
<sequence>MGPVKALTGPRPGTEADPDALAWYRREKLAAYTCPRQVGVLPDLPRTASGKILRRELRSLTHDDRQRHGKAGGGSAQDDGR</sequence>
<accession>A0A7W7V7Y5</accession>
<dbReference type="SUPFAM" id="SSF56801">
    <property type="entry name" value="Acetyl-CoA synthetase-like"/>
    <property type="match status" value="1"/>
</dbReference>
<feature type="domain" description="AMP-binding enzyme C-terminal" evidence="2">
    <location>
        <begin position="9"/>
        <end position="51"/>
    </location>
</feature>
<keyword evidence="3" id="KW-0436">Ligase</keyword>
<dbReference type="AlphaFoldDB" id="A0A7W7V7Y5"/>
<dbReference type="InterPro" id="IPR045851">
    <property type="entry name" value="AMP-bd_C_sf"/>
</dbReference>
<organism evidence="3 4">
    <name type="scientific">Streptomyces griseomycini</name>
    <dbReference type="NCBI Taxonomy" id="66895"/>
    <lineage>
        <taxon>Bacteria</taxon>
        <taxon>Bacillati</taxon>
        <taxon>Actinomycetota</taxon>
        <taxon>Actinomycetes</taxon>
        <taxon>Kitasatosporales</taxon>
        <taxon>Streptomycetaceae</taxon>
        <taxon>Streptomyces</taxon>
    </lineage>
</organism>
<protein>
    <submittedName>
        <fullName evidence="3">Acyl-coenzyme A synthetase/AMP-(Fatty) acid ligase</fullName>
    </submittedName>
</protein>
<feature type="compositionally biased region" description="Basic and acidic residues" evidence="1">
    <location>
        <begin position="57"/>
        <end position="66"/>
    </location>
</feature>
<gene>
    <name evidence="3" type="ORF">FHS37_004864</name>
</gene>